<evidence type="ECO:0008006" key="9">
    <source>
        <dbReference type="Google" id="ProtNLM"/>
    </source>
</evidence>
<evidence type="ECO:0000256" key="4">
    <source>
        <dbReference type="ARBA" id="ARBA00022989"/>
    </source>
</evidence>
<evidence type="ECO:0000256" key="1">
    <source>
        <dbReference type="ARBA" id="ARBA00004651"/>
    </source>
</evidence>
<dbReference type="EMBL" id="LJJB01000013">
    <property type="protein sequence ID" value="KQL43886.1"/>
    <property type="molecule type" value="Genomic_DNA"/>
</dbReference>
<accession>A0ABR5N0B3</accession>
<evidence type="ECO:0000256" key="2">
    <source>
        <dbReference type="ARBA" id="ARBA00022475"/>
    </source>
</evidence>
<gene>
    <name evidence="7" type="ORF">AN963_20700</name>
</gene>
<keyword evidence="3 6" id="KW-0812">Transmembrane</keyword>
<proteinExistence type="predicted"/>
<dbReference type="PANTHER" id="PTHR33545:SF5">
    <property type="entry name" value="UPF0750 MEMBRANE PROTEIN YITT"/>
    <property type="match status" value="1"/>
</dbReference>
<evidence type="ECO:0000256" key="5">
    <source>
        <dbReference type="ARBA" id="ARBA00023136"/>
    </source>
</evidence>
<sequence>MYWLTKTVAILAGSILVAGGVNLFLVPHRLMDGGMIGLGLLATYYMKLPPGLVMIFVSIPVYIVVFFLDRRLFFHSFHGMLISSFFIDTLSVLRGWNHWTIASSSITGGVLIGMGIGLMLAYETNTGGTDLLAQFLARRFRMRVAVLILFIDGLIVACSLQTIGVERTVFSLLTIIAVAATTHMFSGLGKRRPPYTILGRLGSFRASERAAFSPIRASNRPITKSIFMGATRKGEGKGEFMEKINRKRMK</sequence>
<keyword evidence="8" id="KW-1185">Reference proteome</keyword>
<dbReference type="Proteomes" id="UP000051063">
    <property type="component" value="Unassembled WGS sequence"/>
</dbReference>
<comment type="caution">
    <text evidence="7">The sequence shown here is derived from an EMBL/GenBank/DDBJ whole genome shotgun (WGS) entry which is preliminary data.</text>
</comment>
<feature type="transmembrane region" description="Helical" evidence="6">
    <location>
        <begin position="75"/>
        <end position="93"/>
    </location>
</feature>
<keyword evidence="2" id="KW-1003">Cell membrane</keyword>
<keyword evidence="4 6" id="KW-1133">Transmembrane helix</keyword>
<feature type="transmembrane region" description="Helical" evidence="6">
    <location>
        <begin position="143"/>
        <end position="163"/>
    </location>
</feature>
<feature type="transmembrane region" description="Helical" evidence="6">
    <location>
        <begin position="7"/>
        <end position="28"/>
    </location>
</feature>
<feature type="transmembrane region" description="Helical" evidence="6">
    <location>
        <begin position="99"/>
        <end position="122"/>
    </location>
</feature>
<dbReference type="InterPro" id="IPR003740">
    <property type="entry name" value="YitT"/>
</dbReference>
<evidence type="ECO:0000313" key="8">
    <source>
        <dbReference type="Proteomes" id="UP000051063"/>
    </source>
</evidence>
<organism evidence="7 8">
    <name type="scientific">Brevibacillus choshinensis</name>
    <dbReference type="NCBI Taxonomy" id="54911"/>
    <lineage>
        <taxon>Bacteria</taxon>
        <taxon>Bacillati</taxon>
        <taxon>Bacillota</taxon>
        <taxon>Bacilli</taxon>
        <taxon>Bacillales</taxon>
        <taxon>Paenibacillaceae</taxon>
        <taxon>Brevibacillus</taxon>
    </lineage>
</organism>
<protein>
    <recommendedName>
        <fullName evidence="9">YitT family protein</fullName>
    </recommendedName>
</protein>
<keyword evidence="5 6" id="KW-0472">Membrane</keyword>
<dbReference type="RefSeq" id="WP_055746456.1">
    <property type="nucleotide sequence ID" value="NZ_LJJB01000013.1"/>
</dbReference>
<dbReference type="InterPro" id="IPR051461">
    <property type="entry name" value="UPF0750_membrane"/>
</dbReference>
<dbReference type="PANTHER" id="PTHR33545">
    <property type="entry name" value="UPF0750 MEMBRANE PROTEIN YITT-RELATED"/>
    <property type="match status" value="1"/>
</dbReference>
<evidence type="ECO:0000256" key="6">
    <source>
        <dbReference type="SAM" id="Phobius"/>
    </source>
</evidence>
<feature type="transmembrane region" description="Helical" evidence="6">
    <location>
        <begin position="169"/>
        <end position="188"/>
    </location>
</feature>
<name>A0ABR5N0B3_BRECH</name>
<comment type="subcellular location">
    <subcellularLocation>
        <location evidence="1">Cell membrane</location>
        <topology evidence="1">Multi-pass membrane protein</topology>
    </subcellularLocation>
</comment>
<dbReference type="Pfam" id="PF02588">
    <property type="entry name" value="YitT_membrane"/>
    <property type="match status" value="1"/>
</dbReference>
<evidence type="ECO:0000313" key="7">
    <source>
        <dbReference type="EMBL" id="KQL43886.1"/>
    </source>
</evidence>
<reference evidence="7 8" key="1">
    <citation type="submission" date="2015-09" db="EMBL/GenBank/DDBJ databases">
        <title>Genome sequencing project for genomic taxonomy and phylogenomics of Bacillus-like bacteria.</title>
        <authorList>
            <person name="Liu B."/>
            <person name="Wang J."/>
            <person name="Zhu Y."/>
            <person name="Liu G."/>
            <person name="Chen Q."/>
            <person name="Chen Z."/>
            <person name="Lan J."/>
            <person name="Che J."/>
            <person name="Ge C."/>
            <person name="Shi H."/>
            <person name="Pan Z."/>
            <person name="Liu X."/>
        </authorList>
    </citation>
    <scope>NUCLEOTIDE SEQUENCE [LARGE SCALE GENOMIC DNA]</scope>
    <source>
        <strain evidence="7 8">DSM 8552</strain>
    </source>
</reference>
<feature type="transmembrane region" description="Helical" evidence="6">
    <location>
        <begin position="48"/>
        <end position="68"/>
    </location>
</feature>
<evidence type="ECO:0000256" key="3">
    <source>
        <dbReference type="ARBA" id="ARBA00022692"/>
    </source>
</evidence>